<comment type="caution">
    <text evidence="4">The sequence shown here is derived from an EMBL/GenBank/DDBJ whole genome shotgun (WGS) entry which is preliminary data.</text>
</comment>
<name>A0A2P8FAV8_9RHOB</name>
<dbReference type="PROSITE" id="PS50405">
    <property type="entry name" value="GST_CTER"/>
    <property type="match status" value="1"/>
</dbReference>
<dbReference type="AlphaFoldDB" id="A0A2P8FAV8"/>
<comment type="similarity">
    <text evidence="1">Belongs to the GST superfamily.</text>
</comment>
<proteinExistence type="inferred from homology"/>
<dbReference type="InterPro" id="IPR004045">
    <property type="entry name" value="Glutathione_S-Trfase_N"/>
</dbReference>
<dbReference type="SFLD" id="SFLDG00358">
    <property type="entry name" value="Main_(cytGST)"/>
    <property type="match status" value="1"/>
</dbReference>
<dbReference type="SUPFAM" id="SSF47616">
    <property type="entry name" value="GST C-terminal domain-like"/>
    <property type="match status" value="1"/>
</dbReference>
<dbReference type="InterPro" id="IPR010987">
    <property type="entry name" value="Glutathione-S-Trfase_C-like"/>
</dbReference>
<dbReference type="InterPro" id="IPR004046">
    <property type="entry name" value="GST_C"/>
</dbReference>
<dbReference type="PANTHER" id="PTHR44051">
    <property type="entry name" value="GLUTATHIONE S-TRANSFERASE-RELATED"/>
    <property type="match status" value="1"/>
</dbReference>
<dbReference type="OrthoDB" id="9803562at2"/>
<dbReference type="Gene3D" id="3.40.30.10">
    <property type="entry name" value="Glutaredoxin"/>
    <property type="match status" value="1"/>
</dbReference>
<dbReference type="PANTHER" id="PTHR44051:SF19">
    <property type="entry name" value="DISULFIDE-BOND OXIDOREDUCTASE YFCG"/>
    <property type="match status" value="1"/>
</dbReference>
<dbReference type="Pfam" id="PF02798">
    <property type="entry name" value="GST_N"/>
    <property type="match status" value="1"/>
</dbReference>
<dbReference type="Gene3D" id="1.20.1050.10">
    <property type="match status" value="1"/>
</dbReference>
<dbReference type="CDD" id="cd10291">
    <property type="entry name" value="GST_C_YfcG_like"/>
    <property type="match status" value="1"/>
</dbReference>
<evidence type="ECO:0000259" key="3">
    <source>
        <dbReference type="PROSITE" id="PS50405"/>
    </source>
</evidence>
<reference evidence="4 5" key="1">
    <citation type="submission" date="2018-03" db="EMBL/GenBank/DDBJ databases">
        <title>Genomic Encyclopedia of Archaeal and Bacterial Type Strains, Phase II (KMG-II): from individual species to whole genera.</title>
        <authorList>
            <person name="Goeker M."/>
        </authorList>
    </citation>
    <scope>NUCLEOTIDE SEQUENCE [LARGE SCALE GENOMIC DNA]</scope>
    <source>
        <strain evidence="4 5">DSM 100673</strain>
    </source>
</reference>
<dbReference type="InterPro" id="IPR040079">
    <property type="entry name" value="Glutathione_S-Trfase"/>
</dbReference>
<accession>A0A2P8FAV8</accession>
<sequence>MTNPIDLYYWPTPNGWKISIALEEMGLTYQTHLINIGKGDQFAPDFLKIAPNNRMPAIVDADGPGGEPISVFESGAILIYLARKTGAYYGETERDRVAVEEWLNWQMGGVGPMAGQTHHFLKYAPENIAYAKDRYRSETARLYGVLDRRLAENEYLAGDFYSIADMATWGWASLWQGQEQTLDDKPHMARWLKTLWNRPALRRGRALHADIRGDRSDTWVQADLFPDPA</sequence>
<dbReference type="Proteomes" id="UP000240418">
    <property type="component" value="Unassembled WGS sequence"/>
</dbReference>
<dbReference type="EMBL" id="PYGJ01000008">
    <property type="protein sequence ID" value="PSL18839.1"/>
    <property type="molecule type" value="Genomic_DNA"/>
</dbReference>
<dbReference type="PROSITE" id="PS50404">
    <property type="entry name" value="GST_NTER"/>
    <property type="match status" value="1"/>
</dbReference>
<keyword evidence="5" id="KW-1185">Reference proteome</keyword>
<evidence type="ECO:0000313" key="5">
    <source>
        <dbReference type="Proteomes" id="UP000240418"/>
    </source>
</evidence>
<dbReference type="SFLD" id="SFLDG01151">
    <property type="entry name" value="Main.2:_Nu-like"/>
    <property type="match status" value="1"/>
</dbReference>
<feature type="domain" description="GST N-terminal" evidence="2">
    <location>
        <begin position="2"/>
        <end position="89"/>
    </location>
</feature>
<gene>
    <name evidence="4" type="ORF">CLV88_10816</name>
</gene>
<dbReference type="SUPFAM" id="SSF52833">
    <property type="entry name" value="Thioredoxin-like"/>
    <property type="match status" value="1"/>
</dbReference>
<feature type="domain" description="GST C-terminal" evidence="3">
    <location>
        <begin position="92"/>
        <end position="220"/>
    </location>
</feature>
<dbReference type="RefSeq" id="WP_106608980.1">
    <property type="nucleotide sequence ID" value="NZ_PYGJ01000008.1"/>
</dbReference>
<evidence type="ECO:0000313" key="4">
    <source>
        <dbReference type="EMBL" id="PSL18839.1"/>
    </source>
</evidence>
<protein>
    <submittedName>
        <fullName evidence="4">GST-like protein</fullName>
    </submittedName>
</protein>
<dbReference type="InterPro" id="IPR036249">
    <property type="entry name" value="Thioredoxin-like_sf"/>
</dbReference>
<organism evidence="4 5">
    <name type="scientific">Shimia abyssi</name>
    <dbReference type="NCBI Taxonomy" id="1662395"/>
    <lineage>
        <taxon>Bacteria</taxon>
        <taxon>Pseudomonadati</taxon>
        <taxon>Pseudomonadota</taxon>
        <taxon>Alphaproteobacteria</taxon>
        <taxon>Rhodobacterales</taxon>
        <taxon>Roseobacteraceae</taxon>
    </lineage>
</organism>
<dbReference type="Pfam" id="PF00043">
    <property type="entry name" value="GST_C"/>
    <property type="match status" value="1"/>
</dbReference>
<dbReference type="CDD" id="cd03048">
    <property type="entry name" value="GST_N_Ure2p_like"/>
    <property type="match status" value="1"/>
</dbReference>
<dbReference type="InterPro" id="IPR036282">
    <property type="entry name" value="Glutathione-S-Trfase_C_sf"/>
</dbReference>
<evidence type="ECO:0000256" key="1">
    <source>
        <dbReference type="RuleBase" id="RU003494"/>
    </source>
</evidence>
<evidence type="ECO:0000259" key="2">
    <source>
        <dbReference type="PROSITE" id="PS50404"/>
    </source>
</evidence>
<dbReference type="SFLD" id="SFLDS00019">
    <property type="entry name" value="Glutathione_Transferase_(cytos"/>
    <property type="match status" value="1"/>
</dbReference>